<reference evidence="4 5" key="1">
    <citation type="submission" date="2024-11" db="EMBL/GenBank/DDBJ databases">
        <authorList>
            <person name="Heng Y.C."/>
            <person name="Lim A.C.H."/>
            <person name="Lee J.K.Y."/>
            <person name="Kittelmann S."/>
        </authorList>
    </citation>
    <scope>NUCLEOTIDE SEQUENCE [LARGE SCALE GENOMIC DNA]</scope>
    <source>
        <strain evidence="4 5">WILCCON 0112</strain>
    </source>
</reference>
<evidence type="ECO:0000256" key="2">
    <source>
        <dbReference type="ARBA" id="ARBA00022679"/>
    </source>
</evidence>
<keyword evidence="5" id="KW-1185">Reference proteome</keyword>
<organism evidence="4 5">
    <name type="scientific">Candidatus Clostridium helianthi</name>
    <dbReference type="NCBI Taxonomy" id="3381660"/>
    <lineage>
        <taxon>Bacteria</taxon>
        <taxon>Bacillati</taxon>
        <taxon>Bacillota</taxon>
        <taxon>Clostridia</taxon>
        <taxon>Eubacteriales</taxon>
        <taxon>Clostridiaceae</taxon>
        <taxon>Clostridium</taxon>
    </lineage>
</organism>
<proteinExistence type="predicted"/>
<gene>
    <name evidence="4" type="ORF">ACJDTP_10195</name>
</gene>
<dbReference type="EMBL" id="JBJIAB010000010">
    <property type="protein sequence ID" value="MFL0165436.1"/>
    <property type="molecule type" value="Genomic_DNA"/>
</dbReference>
<sequence length="368" mass="42786">MVSIIIPVYNVSSYLERCIHSVINQTYKDIEIIIINDGSTDKSEDICLKWAKKDGRIIYISKKNEGLGSARNVGIKAAHYDYITFLDSDDWLEDTYIEKIINAMKSTNADIGLCDIYYVDSLTMKKNVSKIRLDANCVSVLSETSIINKIRTFAWGKIYKKKLFIENKIEYPDFTFEDIACTPILAALSERVVYVPDALCNYYRNRKGSLSNNAKNIKDIISSLKLMNERFLRFNIQDKYKLEIKKLLLGQARFAYQKWKDENSKEIEDLLIEFIEMIGKLDRDLKKFNEKKVYVINDALLQNSVKKVIFDENQLTTDINTADYFITYINHNTEGGYKRIIEVPQVSDIFDDKDIISWNIAEFIMEEL</sequence>
<keyword evidence="2" id="KW-0808">Transferase</keyword>
<evidence type="ECO:0000259" key="3">
    <source>
        <dbReference type="Pfam" id="PF00535"/>
    </source>
</evidence>
<comment type="caution">
    <text evidence="4">The sequence shown here is derived from an EMBL/GenBank/DDBJ whole genome shotgun (WGS) entry which is preliminary data.</text>
</comment>
<dbReference type="SUPFAM" id="SSF53448">
    <property type="entry name" value="Nucleotide-diphospho-sugar transferases"/>
    <property type="match status" value="1"/>
</dbReference>
<evidence type="ECO:0000313" key="5">
    <source>
        <dbReference type="Proteomes" id="UP001623600"/>
    </source>
</evidence>
<dbReference type="Gene3D" id="3.90.550.10">
    <property type="entry name" value="Spore Coat Polysaccharide Biosynthesis Protein SpsA, Chain A"/>
    <property type="match status" value="1"/>
</dbReference>
<dbReference type="PANTHER" id="PTHR22916">
    <property type="entry name" value="GLYCOSYLTRANSFERASE"/>
    <property type="match status" value="1"/>
</dbReference>
<accession>A0ABW8S3M6</accession>
<dbReference type="RefSeq" id="WP_406761097.1">
    <property type="nucleotide sequence ID" value="NZ_JBJIAB010000010.1"/>
</dbReference>
<protein>
    <submittedName>
        <fullName evidence="4">Glycosyltransferase family 2 protein</fullName>
    </submittedName>
</protein>
<evidence type="ECO:0000313" key="4">
    <source>
        <dbReference type="EMBL" id="MFL0165436.1"/>
    </source>
</evidence>
<dbReference type="CDD" id="cd00761">
    <property type="entry name" value="Glyco_tranf_GTA_type"/>
    <property type="match status" value="1"/>
</dbReference>
<dbReference type="InterPro" id="IPR029044">
    <property type="entry name" value="Nucleotide-diphossugar_trans"/>
</dbReference>
<evidence type="ECO:0000256" key="1">
    <source>
        <dbReference type="ARBA" id="ARBA00022676"/>
    </source>
</evidence>
<dbReference type="Pfam" id="PF00535">
    <property type="entry name" value="Glycos_transf_2"/>
    <property type="match status" value="1"/>
</dbReference>
<dbReference type="PANTHER" id="PTHR22916:SF51">
    <property type="entry name" value="GLYCOSYLTRANSFERASE EPSH-RELATED"/>
    <property type="match status" value="1"/>
</dbReference>
<dbReference type="Proteomes" id="UP001623600">
    <property type="component" value="Unassembled WGS sequence"/>
</dbReference>
<dbReference type="InterPro" id="IPR001173">
    <property type="entry name" value="Glyco_trans_2-like"/>
</dbReference>
<name>A0ABW8S3M6_9CLOT</name>
<keyword evidence="1" id="KW-0328">Glycosyltransferase</keyword>
<feature type="domain" description="Glycosyltransferase 2-like" evidence="3">
    <location>
        <begin position="3"/>
        <end position="129"/>
    </location>
</feature>